<dbReference type="Proteomes" id="UP000829196">
    <property type="component" value="Unassembled WGS sequence"/>
</dbReference>
<dbReference type="AlphaFoldDB" id="A0A8T3B6Y8"/>
<evidence type="ECO:0000313" key="2">
    <source>
        <dbReference type="Proteomes" id="UP000829196"/>
    </source>
</evidence>
<comment type="caution">
    <text evidence="1">The sequence shown here is derived from an EMBL/GenBank/DDBJ whole genome shotgun (WGS) entry which is preliminary data.</text>
</comment>
<reference evidence="1" key="1">
    <citation type="journal article" date="2022" name="Front. Genet.">
        <title>Chromosome-Scale Assembly of the Dendrobium nobile Genome Provides Insights Into the Molecular Mechanism of the Biosynthesis of the Medicinal Active Ingredient of Dendrobium.</title>
        <authorList>
            <person name="Xu Q."/>
            <person name="Niu S.-C."/>
            <person name="Li K.-L."/>
            <person name="Zheng P.-J."/>
            <person name="Zhang X.-J."/>
            <person name="Jia Y."/>
            <person name="Liu Y."/>
            <person name="Niu Y.-X."/>
            <person name="Yu L.-H."/>
            <person name="Chen D.-F."/>
            <person name="Zhang G.-Q."/>
        </authorList>
    </citation>
    <scope>NUCLEOTIDE SEQUENCE</scope>
    <source>
        <tissue evidence="1">Leaf</tissue>
    </source>
</reference>
<keyword evidence="2" id="KW-1185">Reference proteome</keyword>
<proteinExistence type="predicted"/>
<organism evidence="1 2">
    <name type="scientific">Dendrobium nobile</name>
    <name type="common">Orchid</name>
    <dbReference type="NCBI Taxonomy" id="94219"/>
    <lineage>
        <taxon>Eukaryota</taxon>
        <taxon>Viridiplantae</taxon>
        <taxon>Streptophyta</taxon>
        <taxon>Embryophyta</taxon>
        <taxon>Tracheophyta</taxon>
        <taxon>Spermatophyta</taxon>
        <taxon>Magnoliopsida</taxon>
        <taxon>Liliopsida</taxon>
        <taxon>Asparagales</taxon>
        <taxon>Orchidaceae</taxon>
        <taxon>Epidendroideae</taxon>
        <taxon>Malaxideae</taxon>
        <taxon>Dendrobiinae</taxon>
        <taxon>Dendrobium</taxon>
    </lineage>
</organism>
<evidence type="ECO:0000313" key="1">
    <source>
        <dbReference type="EMBL" id="KAI0504539.1"/>
    </source>
</evidence>
<sequence length="57" mass="6399">MSTLLPHMVGSTLLQEEKEVATLRHPAGKLFSREIIDCPFLYGNLFPHLPFIAMSSL</sequence>
<gene>
    <name evidence="1" type="ORF">KFK09_015491</name>
</gene>
<name>A0A8T3B6Y8_DENNO</name>
<dbReference type="EMBL" id="JAGYWB010000011">
    <property type="protein sequence ID" value="KAI0504539.1"/>
    <property type="molecule type" value="Genomic_DNA"/>
</dbReference>
<accession>A0A8T3B6Y8</accession>
<protein>
    <submittedName>
        <fullName evidence="1">Uncharacterized protein</fullName>
    </submittedName>
</protein>